<dbReference type="InterPro" id="IPR018060">
    <property type="entry name" value="HTH_AraC"/>
</dbReference>
<name>A0ABQ6HIY5_9GAMM</name>
<keyword evidence="3" id="KW-1185">Reference proteome</keyword>
<proteinExistence type="predicted"/>
<dbReference type="Pfam" id="PF12833">
    <property type="entry name" value="HTH_18"/>
    <property type="match status" value="1"/>
</dbReference>
<sequence>MNNTTEYYLHNIDTALSFIVESLSNNEQPELADIATAANLSKFHFHRIYRLVTGETCQQTIARIKLAIAANTLTNERGSVTMAAMNASYSSSQALAKALKRETGHTATQLQQDPEKLSETIAQLKIPAEQSKGLISIELTQLEPIKYIAHQTSLPYEQLNSIYEQLFIQAGDPSNVAAIIGFSLGNQPNLITSGAEFECGLILEDNEAHMTKVSPSASYLRARHSGSYDKLDESIDKLYQYALGQHDTRVENAPILFHYLDDPEQVAASRLRTDIYLPISLDH</sequence>
<evidence type="ECO:0000313" key="2">
    <source>
        <dbReference type="EMBL" id="GLX86905.1"/>
    </source>
</evidence>
<dbReference type="PROSITE" id="PS01124">
    <property type="entry name" value="HTH_ARAC_FAMILY_2"/>
    <property type="match status" value="1"/>
</dbReference>
<dbReference type="Pfam" id="PF06445">
    <property type="entry name" value="GyrI-like"/>
    <property type="match status" value="1"/>
</dbReference>
<protein>
    <submittedName>
        <fullName evidence="2">AraC family transcriptional regulator</fullName>
    </submittedName>
</protein>
<dbReference type="InterPro" id="IPR050908">
    <property type="entry name" value="SmbC-like"/>
</dbReference>
<organism evidence="2 3">
    <name type="scientific">Thalassotalea loyana</name>
    <dbReference type="NCBI Taxonomy" id="280483"/>
    <lineage>
        <taxon>Bacteria</taxon>
        <taxon>Pseudomonadati</taxon>
        <taxon>Pseudomonadota</taxon>
        <taxon>Gammaproteobacteria</taxon>
        <taxon>Alteromonadales</taxon>
        <taxon>Colwelliaceae</taxon>
        <taxon>Thalassotalea</taxon>
    </lineage>
</organism>
<dbReference type="InterPro" id="IPR029442">
    <property type="entry name" value="GyrI-like"/>
</dbReference>
<feature type="domain" description="HTH araC/xylS-type" evidence="1">
    <location>
        <begin position="13"/>
        <end position="113"/>
    </location>
</feature>
<reference evidence="2 3" key="1">
    <citation type="submission" date="2023-03" db="EMBL/GenBank/DDBJ databases">
        <title>Thalassotalea loyana LMG 22536T draft genome sequence.</title>
        <authorList>
            <person name="Sawabe T."/>
        </authorList>
    </citation>
    <scope>NUCLEOTIDE SEQUENCE [LARGE SCALE GENOMIC DNA]</scope>
    <source>
        <strain evidence="2 3">LMG 22536</strain>
    </source>
</reference>
<evidence type="ECO:0000313" key="3">
    <source>
        <dbReference type="Proteomes" id="UP001157134"/>
    </source>
</evidence>
<dbReference type="Gene3D" id="1.10.10.60">
    <property type="entry name" value="Homeodomain-like"/>
    <property type="match status" value="1"/>
</dbReference>
<dbReference type="Gene3D" id="3.20.80.10">
    <property type="entry name" value="Regulatory factor, effector binding domain"/>
    <property type="match status" value="1"/>
</dbReference>
<dbReference type="RefSeq" id="WP_284300421.1">
    <property type="nucleotide sequence ID" value="NZ_BSSV01000008.1"/>
</dbReference>
<dbReference type="EMBL" id="BSSV01000008">
    <property type="protein sequence ID" value="GLX86905.1"/>
    <property type="molecule type" value="Genomic_DNA"/>
</dbReference>
<dbReference type="SUPFAM" id="SSF55136">
    <property type="entry name" value="Probable bacterial effector-binding domain"/>
    <property type="match status" value="1"/>
</dbReference>
<evidence type="ECO:0000259" key="1">
    <source>
        <dbReference type="PROSITE" id="PS01124"/>
    </source>
</evidence>
<gene>
    <name evidence="2" type="ORF">tloyanaT_31580</name>
</gene>
<dbReference type="Proteomes" id="UP001157134">
    <property type="component" value="Unassembled WGS sequence"/>
</dbReference>
<dbReference type="PANTHER" id="PTHR40055:SF1">
    <property type="entry name" value="TRANSCRIPTIONAL REGULATOR YGIV-RELATED"/>
    <property type="match status" value="1"/>
</dbReference>
<dbReference type="PANTHER" id="PTHR40055">
    <property type="entry name" value="TRANSCRIPTIONAL REGULATOR YGIV-RELATED"/>
    <property type="match status" value="1"/>
</dbReference>
<comment type="caution">
    <text evidence="2">The sequence shown here is derived from an EMBL/GenBank/DDBJ whole genome shotgun (WGS) entry which is preliminary data.</text>
</comment>
<dbReference type="SMART" id="SM00871">
    <property type="entry name" value="AraC_E_bind"/>
    <property type="match status" value="1"/>
</dbReference>
<dbReference type="InterPro" id="IPR011256">
    <property type="entry name" value="Reg_factor_effector_dom_sf"/>
</dbReference>
<dbReference type="SMART" id="SM00342">
    <property type="entry name" value="HTH_ARAC"/>
    <property type="match status" value="1"/>
</dbReference>
<accession>A0ABQ6HIY5</accession>
<dbReference type="InterPro" id="IPR010499">
    <property type="entry name" value="AraC_E-bd"/>
</dbReference>